<dbReference type="Gene3D" id="3.40.50.720">
    <property type="entry name" value="NAD(P)-binding Rossmann-like Domain"/>
    <property type="match status" value="1"/>
</dbReference>
<dbReference type="PRINTS" id="PR00081">
    <property type="entry name" value="GDHRDH"/>
</dbReference>
<evidence type="ECO:0000313" key="5">
    <source>
        <dbReference type="EMBL" id="HIW01883.1"/>
    </source>
</evidence>
<dbReference type="AlphaFoldDB" id="A0A9D1PYZ6"/>
<reference evidence="5" key="2">
    <citation type="submission" date="2021-04" db="EMBL/GenBank/DDBJ databases">
        <authorList>
            <person name="Gilroy R."/>
        </authorList>
    </citation>
    <scope>NUCLEOTIDE SEQUENCE</scope>
    <source>
        <strain evidence="5">12435</strain>
    </source>
</reference>
<protein>
    <submittedName>
        <fullName evidence="5">SDR family NAD(P)-dependent oxidoreductase</fullName>
    </submittedName>
</protein>
<dbReference type="EMBL" id="DXHS01000013">
    <property type="protein sequence ID" value="HIW01883.1"/>
    <property type="molecule type" value="Genomic_DNA"/>
</dbReference>
<sequence>MEKIAVITGATSGLGKELKKLYESDEYRVCVLARSCDNEERDEYKCDVSDEAQVNAAAAKIAAKYGRIDVVVNNAGMGVLGPTELIPADDIRRAFDVSYYGALNVSRACLKYMLRGGRIIFICSIAAFIAVPYRSPYSSAKAAELMLGMSMRMELKKAGITVTCVCPGEIRTEFSANRAVAAETSDRYGDRPQAALDRIKRKTPERMPVEKAAKKIYRICRKGKRAVYVIGGKYRLFRLAQRFTGDTFFLNMTDKFS</sequence>
<name>A0A9D1PYZ6_9FIRM</name>
<dbReference type="PRINTS" id="PR00080">
    <property type="entry name" value="SDRFAMILY"/>
</dbReference>
<gene>
    <name evidence="5" type="ORF">H9892_00865</name>
</gene>
<keyword evidence="2" id="KW-0521">NADP</keyword>
<reference evidence="5" key="1">
    <citation type="journal article" date="2021" name="PeerJ">
        <title>Extensive microbial diversity within the chicken gut microbiome revealed by metagenomics and culture.</title>
        <authorList>
            <person name="Gilroy R."/>
            <person name="Ravi A."/>
            <person name="Getino M."/>
            <person name="Pursley I."/>
            <person name="Horton D.L."/>
            <person name="Alikhan N.F."/>
            <person name="Baker D."/>
            <person name="Gharbi K."/>
            <person name="Hall N."/>
            <person name="Watson M."/>
            <person name="Adriaenssens E.M."/>
            <person name="Foster-Nyarko E."/>
            <person name="Jarju S."/>
            <person name="Secka A."/>
            <person name="Antonio M."/>
            <person name="Oren A."/>
            <person name="Chaudhuri R.R."/>
            <person name="La Ragione R."/>
            <person name="Hildebrand F."/>
            <person name="Pallen M.J."/>
        </authorList>
    </citation>
    <scope>NUCLEOTIDE SEQUENCE</scope>
    <source>
        <strain evidence="5">12435</strain>
    </source>
</reference>
<keyword evidence="3" id="KW-0560">Oxidoreductase</keyword>
<dbReference type="Proteomes" id="UP000823990">
    <property type="component" value="Unassembled WGS sequence"/>
</dbReference>
<proteinExistence type="inferred from homology"/>
<organism evidence="5 6">
    <name type="scientific">Candidatus Protoclostridium stercorigallinarum</name>
    <dbReference type="NCBI Taxonomy" id="2838741"/>
    <lineage>
        <taxon>Bacteria</taxon>
        <taxon>Bacillati</taxon>
        <taxon>Bacillota</taxon>
        <taxon>Clostridia</taxon>
        <taxon>Candidatus Protoclostridium</taxon>
    </lineage>
</organism>
<dbReference type="PANTHER" id="PTHR43391">
    <property type="entry name" value="RETINOL DEHYDROGENASE-RELATED"/>
    <property type="match status" value="1"/>
</dbReference>
<evidence type="ECO:0000256" key="2">
    <source>
        <dbReference type="ARBA" id="ARBA00022857"/>
    </source>
</evidence>
<dbReference type="SUPFAM" id="SSF51735">
    <property type="entry name" value="NAD(P)-binding Rossmann-fold domains"/>
    <property type="match status" value="1"/>
</dbReference>
<dbReference type="GO" id="GO:0016491">
    <property type="term" value="F:oxidoreductase activity"/>
    <property type="evidence" value="ECO:0007669"/>
    <property type="project" value="UniProtKB-KW"/>
</dbReference>
<dbReference type="Pfam" id="PF00106">
    <property type="entry name" value="adh_short"/>
    <property type="match status" value="1"/>
</dbReference>
<comment type="caution">
    <text evidence="5">The sequence shown here is derived from an EMBL/GenBank/DDBJ whole genome shotgun (WGS) entry which is preliminary data.</text>
</comment>
<evidence type="ECO:0000256" key="3">
    <source>
        <dbReference type="ARBA" id="ARBA00023002"/>
    </source>
</evidence>
<evidence type="ECO:0000256" key="4">
    <source>
        <dbReference type="RuleBase" id="RU000363"/>
    </source>
</evidence>
<dbReference type="InterPro" id="IPR036291">
    <property type="entry name" value="NAD(P)-bd_dom_sf"/>
</dbReference>
<evidence type="ECO:0000256" key="1">
    <source>
        <dbReference type="ARBA" id="ARBA00006484"/>
    </source>
</evidence>
<evidence type="ECO:0000313" key="6">
    <source>
        <dbReference type="Proteomes" id="UP000823990"/>
    </source>
</evidence>
<accession>A0A9D1PYZ6</accession>
<dbReference type="PANTHER" id="PTHR43391:SF14">
    <property type="entry name" value="DEHYDROGENASE_REDUCTASE SDR FAMILY PROTEIN 7-LIKE"/>
    <property type="match status" value="1"/>
</dbReference>
<comment type="similarity">
    <text evidence="1 4">Belongs to the short-chain dehydrogenases/reductases (SDR) family.</text>
</comment>
<dbReference type="InterPro" id="IPR002347">
    <property type="entry name" value="SDR_fam"/>
</dbReference>